<dbReference type="EMBL" id="JAAAID010003226">
    <property type="protein sequence ID" value="KAF9999637.1"/>
    <property type="molecule type" value="Genomic_DNA"/>
</dbReference>
<dbReference type="Proteomes" id="UP000703661">
    <property type="component" value="Unassembled WGS sequence"/>
</dbReference>
<gene>
    <name evidence="2" type="ORF">BGZ80_006528</name>
</gene>
<protein>
    <submittedName>
        <fullName evidence="2">Uncharacterized protein</fullName>
    </submittedName>
</protein>
<evidence type="ECO:0000313" key="2">
    <source>
        <dbReference type="EMBL" id="KAF9999637.1"/>
    </source>
</evidence>
<comment type="caution">
    <text evidence="2">The sequence shown here is derived from an EMBL/GenBank/DDBJ whole genome shotgun (WGS) entry which is preliminary data.</text>
</comment>
<dbReference type="AlphaFoldDB" id="A0A9P6STJ0"/>
<reference evidence="2" key="1">
    <citation type="journal article" date="2020" name="Fungal Divers.">
        <title>Resolving the Mortierellaceae phylogeny through synthesis of multi-gene phylogenetics and phylogenomics.</title>
        <authorList>
            <person name="Vandepol N."/>
            <person name="Liber J."/>
            <person name="Desiro A."/>
            <person name="Na H."/>
            <person name="Kennedy M."/>
            <person name="Barry K."/>
            <person name="Grigoriev I.V."/>
            <person name="Miller A.N."/>
            <person name="O'Donnell K."/>
            <person name="Stajich J.E."/>
            <person name="Bonito G."/>
        </authorList>
    </citation>
    <scope>NUCLEOTIDE SEQUENCE</scope>
    <source>
        <strain evidence="2">NRRL 2769</strain>
    </source>
</reference>
<evidence type="ECO:0000313" key="3">
    <source>
        <dbReference type="Proteomes" id="UP000703661"/>
    </source>
</evidence>
<proteinExistence type="predicted"/>
<evidence type="ECO:0000256" key="1">
    <source>
        <dbReference type="SAM" id="MobiDB-lite"/>
    </source>
</evidence>
<feature type="region of interest" description="Disordered" evidence="1">
    <location>
        <begin position="143"/>
        <end position="169"/>
    </location>
</feature>
<name>A0A9P6STJ0_9FUNG</name>
<accession>A0A9P6STJ0</accession>
<keyword evidence="3" id="KW-1185">Reference proteome</keyword>
<feature type="compositionally biased region" description="Acidic residues" evidence="1">
    <location>
        <begin position="143"/>
        <end position="167"/>
    </location>
</feature>
<sequence length="394" mass="44397">MEQTSYSDVPRPYLSWALAKKKGQEHVSLPNFVRRFQYTDKESAYSGYATFIQSSHIDNKRRVRLEKAYTDFKLNREREFWVTRNSYVDTVVSAKEAAIVTRGVGLKQTKFDYNQYLSNLDHIGQGNTSSTVDWGIDDGQDVLISDDSEDGEEDIDESNNDAEDLDDNGSTVNEELVADVGAVSTLNTPPFRDFVKYIYQKVQGSSSEMPRIPDNISANHKELLEYALQILSANSRSQNFILIKDVLGELGSSATKDARLVIESEFGNTTKYVMGRKVDVSLRINADFNWESEVAVFEFKPKNVSTATCNKQQKKAVRINAAILLGLEKRGLDIGTHFPVIAEGRGLVLDLYALRRYEDVLGAGKTARAWLPYDELSLKEWLLSDSVHILLAFT</sequence>
<feature type="non-terminal residue" evidence="2">
    <location>
        <position position="394"/>
    </location>
</feature>
<organism evidence="2 3">
    <name type="scientific">Entomortierella chlamydospora</name>
    <dbReference type="NCBI Taxonomy" id="101097"/>
    <lineage>
        <taxon>Eukaryota</taxon>
        <taxon>Fungi</taxon>
        <taxon>Fungi incertae sedis</taxon>
        <taxon>Mucoromycota</taxon>
        <taxon>Mortierellomycotina</taxon>
        <taxon>Mortierellomycetes</taxon>
        <taxon>Mortierellales</taxon>
        <taxon>Mortierellaceae</taxon>
        <taxon>Entomortierella</taxon>
    </lineage>
</organism>